<feature type="compositionally biased region" description="Basic and acidic residues" evidence="7">
    <location>
        <begin position="245"/>
        <end position="255"/>
    </location>
</feature>
<gene>
    <name evidence="9" type="ORF">B0H64DRAFT_425560</name>
</gene>
<feature type="domain" description="RING-type" evidence="8">
    <location>
        <begin position="2178"/>
        <end position="2215"/>
    </location>
</feature>
<name>A0AAE0HEI1_9PEZI</name>
<evidence type="ECO:0000256" key="5">
    <source>
        <dbReference type="ARBA" id="ARBA00022840"/>
    </source>
</evidence>
<dbReference type="Gene3D" id="3.40.50.150">
    <property type="entry name" value="Vaccinia Virus protein VP39"/>
    <property type="match status" value="1"/>
</dbReference>
<dbReference type="Gene3D" id="3.40.50.300">
    <property type="entry name" value="P-loop containing nucleotide triphosphate hydrolases"/>
    <property type="match status" value="2"/>
</dbReference>
<keyword evidence="1" id="KW-0489">Methyltransferase</keyword>
<dbReference type="InterPro" id="IPR050628">
    <property type="entry name" value="SNF2_RAD54_helicase_TF"/>
</dbReference>
<feature type="region of interest" description="Disordered" evidence="7">
    <location>
        <begin position="1"/>
        <end position="97"/>
    </location>
</feature>
<keyword evidence="10" id="KW-1185">Reference proteome</keyword>
<dbReference type="EMBL" id="JAUEPN010000005">
    <property type="protein sequence ID" value="KAK3294970.1"/>
    <property type="molecule type" value="Genomic_DNA"/>
</dbReference>
<evidence type="ECO:0000256" key="3">
    <source>
        <dbReference type="ARBA" id="ARBA00022741"/>
    </source>
</evidence>
<feature type="compositionally biased region" description="Low complexity" evidence="7">
    <location>
        <begin position="56"/>
        <end position="73"/>
    </location>
</feature>
<dbReference type="GO" id="GO:0008094">
    <property type="term" value="F:ATP-dependent activity, acting on DNA"/>
    <property type="evidence" value="ECO:0007669"/>
    <property type="project" value="TreeGrafter"/>
</dbReference>
<dbReference type="RefSeq" id="XP_062658484.1">
    <property type="nucleotide sequence ID" value="XM_062805689.1"/>
</dbReference>
<keyword evidence="5" id="KW-0067">ATP-binding</keyword>
<dbReference type="SMART" id="SM00487">
    <property type="entry name" value="DEXDc"/>
    <property type="match status" value="1"/>
</dbReference>
<dbReference type="SUPFAM" id="SSF53335">
    <property type="entry name" value="S-adenosyl-L-methionine-dependent methyltransferases"/>
    <property type="match status" value="1"/>
</dbReference>
<dbReference type="InterPro" id="IPR049730">
    <property type="entry name" value="SNF2/RAD54-like_C"/>
</dbReference>
<keyword evidence="4" id="KW-0378">Hydrolase</keyword>
<evidence type="ECO:0000313" key="10">
    <source>
        <dbReference type="Proteomes" id="UP001278766"/>
    </source>
</evidence>
<keyword evidence="6" id="KW-0862">Zinc</keyword>
<dbReference type="InterPro" id="IPR000330">
    <property type="entry name" value="SNF2_N"/>
</dbReference>
<feature type="compositionally biased region" description="Low complexity" evidence="7">
    <location>
        <begin position="10"/>
        <end position="20"/>
    </location>
</feature>
<dbReference type="Pfam" id="PF00176">
    <property type="entry name" value="SNF2-rel_dom"/>
    <property type="match status" value="1"/>
</dbReference>
<evidence type="ECO:0000313" key="9">
    <source>
        <dbReference type="EMBL" id="KAK3294970.1"/>
    </source>
</evidence>
<reference evidence="9" key="1">
    <citation type="journal article" date="2023" name="Mol. Phylogenet. Evol.">
        <title>Genome-scale phylogeny and comparative genomics of the fungal order Sordariales.</title>
        <authorList>
            <person name="Hensen N."/>
            <person name="Bonometti L."/>
            <person name="Westerberg I."/>
            <person name="Brannstrom I.O."/>
            <person name="Guillou S."/>
            <person name="Cros-Aarteil S."/>
            <person name="Calhoun S."/>
            <person name="Haridas S."/>
            <person name="Kuo A."/>
            <person name="Mondo S."/>
            <person name="Pangilinan J."/>
            <person name="Riley R."/>
            <person name="LaButti K."/>
            <person name="Andreopoulos B."/>
            <person name="Lipzen A."/>
            <person name="Chen C."/>
            <person name="Yan M."/>
            <person name="Daum C."/>
            <person name="Ng V."/>
            <person name="Clum A."/>
            <person name="Steindorff A."/>
            <person name="Ohm R.A."/>
            <person name="Martin F."/>
            <person name="Silar P."/>
            <person name="Natvig D.O."/>
            <person name="Lalanne C."/>
            <person name="Gautier V."/>
            <person name="Ament-Velasquez S.L."/>
            <person name="Kruys A."/>
            <person name="Hutchinson M.I."/>
            <person name="Powell A.J."/>
            <person name="Barry K."/>
            <person name="Miller A.N."/>
            <person name="Grigoriev I.V."/>
            <person name="Debuchy R."/>
            <person name="Gladieux P."/>
            <person name="Hiltunen Thoren M."/>
            <person name="Johannesson H."/>
        </authorList>
    </citation>
    <scope>NUCLEOTIDE SEQUENCE</scope>
    <source>
        <strain evidence="9">CBS 168.71</strain>
    </source>
</reference>
<accession>A0AAE0HEI1</accession>
<feature type="compositionally biased region" description="Basic residues" evidence="7">
    <location>
        <begin position="1571"/>
        <end position="1580"/>
    </location>
</feature>
<dbReference type="InterPro" id="IPR029063">
    <property type="entry name" value="SAM-dependent_MTases_sf"/>
</dbReference>
<keyword evidence="6" id="KW-0863">Zinc-finger</keyword>
<keyword evidence="6" id="KW-0479">Metal-binding</keyword>
<dbReference type="InterPro" id="IPR001525">
    <property type="entry name" value="C5_MeTfrase"/>
</dbReference>
<dbReference type="GO" id="GO:0005524">
    <property type="term" value="F:ATP binding"/>
    <property type="evidence" value="ECO:0007669"/>
    <property type="project" value="UniProtKB-KW"/>
</dbReference>
<dbReference type="InterPro" id="IPR014001">
    <property type="entry name" value="Helicase_ATP-bd"/>
</dbReference>
<dbReference type="GO" id="GO:0016787">
    <property type="term" value="F:hydrolase activity"/>
    <property type="evidence" value="ECO:0007669"/>
    <property type="project" value="UniProtKB-KW"/>
</dbReference>
<evidence type="ECO:0000256" key="6">
    <source>
        <dbReference type="PROSITE-ProRule" id="PRU00175"/>
    </source>
</evidence>
<protein>
    <recommendedName>
        <fullName evidence="8">RING-type domain-containing protein</fullName>
    </recommendedName>
</protein>
<dbReference type="Pfam" id="PF00145">
    <property type="entry name" value="DNA_methylase"/>
    <property type="match status" value="1"/>
</dbReference>
<dbReference type="GO" id="GO:0008168">
    <property type="term" value="F:methyltransferase activity"/>
    <property type="evidence" value="ECO:0007669"/>
    <property type="project" value="UniProtKB-KW"/>
</dbReference>
<feature type="region of interest" description="Disordered" evidence="7">
    <location>
        <begin position="1543"/>
        <end position="1582"/>
    </location>
</feature>
<dbReference type="InterPro" id="IPR027417">
    <property type="entry name" value="P-loop_NTPase"/>
</dbReference>
<dbReference type="GO" id="GO:0005634">
    <property type="term" value="C:nucleus"/>
    <property type="evidence" value="ECO:0007669"/>
    <property type="project" value="TreeGrafter"/>
</dbReference>
<dbReference type="SUPFAM" id="SSF52540">
    <property type="entry name" value="P-loop containing nucleoside triphosphate hydrolases"/>
    <property type="match status" value="2"/>
</dbReference>
<dbReference type="Proteomes" id="UP001278766">
    <property type="component" value="Unassembled WGS sequence"/>
</dbReference>
<comment type="caution">
    <text evidence="9">The sequence shown here is derived from an EMBL/GenBank/DDBJ whole genome shotgun (WGS) entry which is preliminary data.</text>
</comment>
<evidence type="ECO:0000259" key="8">
    <source>
        <dbReference type="PROSITE" id="PS50089"/>
    </source>
</evidence>
<evidence type="ECO:0000256" key="1">
    <source>
        <dbReference type="ARBA" id="ARBA00022603"/>
    </source>
</evidence>
<dbReference type="PROSITE" id="PS50089">
    <property type="entry name" value="ZF_RING_2"/>
    <property type="match status" value="1"/>
</dbReference>
<keyword evidence="2" id="KW-0808">Transferase</keyword>
<dbReference type="CDD" id="cd18793">
    <property type="entry name" value="SF2_C_SNF"/>
    <property type="match status" value="1"/>
</dbReference>
<keyword evidence="3" id="KW-0547">Nucleotide-binding</keyword>
<organism evidence="9 10">
    <name type="scientific">Chaetomium fimeti</name>
    <dbReference type="NCBI Taxonomy" id="1854472"/>
    <lineage>
        <taxon>Eukaryota</taxon>
        <taxon>Fungi</taxon>
        <taxon>Dikarya</taxon>
        <taxon>Ascomycota</taxon>
        <taxon>Pezizomycotina</taxon>
        <taxon>Sordariomycetes</taxon>
        <taxon>Sordariomycetidae</taxon>
        <taxon>Sordariales</taxon>
        <taxon>Chaetomiaceae</taxon>
        <taxon>Chaetomium</taxon>
    </lineage>
</organism>
<proteinExistence type="predicted"/>
<evidence type="ECO:0000256" key="7">
    <source>
        <dbReference type="SAM" id="MobiDB-lite"/>
    </source>
</evidence>
<feature type="region of interest" description="Disordered" evidence="7">
    <location>
        <begin position="239"/>
        <end position="266"/>
    </location>
</feature>
<dbReference type="PANTHER" id="PTHR45626">
    <property type="entry name" value="TRANSCRIPTION TERMINATION FACTOR 2-RELATED"/>
    <property type="match status" value="1"/>
</dbReference>
<dbReference type="GO" id="GO:0008270">
    <property type="term" value="F:zinc ion binding"/>
    <property type="evidence" value="ECO:0007669"/>
    <property type="project" value="UniProtKB-KW"/>
</dbReference>
<evidence type="ECO:0000256" key="2">
    <source>
        <dbReference type="ARBA" id="ARBA00022679"/>
    </source>
</evidence>
<evidence type="ECO:0000256" key="4">
    <source>
        <dbReference type="ARBA" id="ARBA00022801"/>
    </source>
</evidence>
<dbReference type="InterPro" id="IPR001841">
    <property type="entry name" value="Znf_RING"/>
</dbReference>
<reference evidence="9" key="2">
    <citation type="submission" date="2023-06" db="EMBL/GenBank/DDBJ databases">
        <authorList>
            <consortium name="Lawrence Berkeley National Laboratory"/>
            <person name="Haridas S."/>
            <person name="Hensen N."/>
            <person name="Bonometti L."/>
            <person name="Westerberg I."/>
            <person name="Brannstrom I.O."/>
            <person name="Guillou S."/>
            <person name="Cros-Aarteil S."/>
            <person name="Calhoun S."/>
            <person name="Kuo A."/>
            <person name="Mondo S."/>
            <person name="Pangilinan J."/>
            <person name="Riley R."/>
            <person name="Labutti K."/>
            <person name="Andreopoulos B."/>
            <person name="Lipzen A."/>
            <person name="Chen C."/>
            <person name="Yanf M."/>
            <person name="Daum C."/>
            <person name="Ng V."/>
            <person name="Clum A."/>
            <person name="Steindorff A."/>
            <person name="Ohm R."/>
            <person name="Martin F."/>
            <person name="Silar P."/>
            <person name="Natvig D."/>
            <person name="Lalanne C."/>
            <person name="Gautier V."/>
            <person name="Ament-Velasquez S.L."/>
            <person name="Kruys A."/>
            <person name="Hutchinson M.I."/>
            <person name="Powell A.J."/>
            <person name="Barry K."/>
            <person name="Miller A.N."/>
            <person name="Grigoriev I.V."/>
            <person name="Debuchy R."/>
            <person name="Gladieux P."/>
            <person name="Thoren M.H."/>
            <person name="Johannesson H."/>
        </authorList>
    </citation>
    <scope>NUCLEOTIDE SEQUENCE</scope>
    <source>
        <strain evidence="9">CBS 168.71</strain>
    </source>
</reference>
<dbReference type="GeneID" id="87842637"/>
<dbReference type="GO" id="GO:0006281">
    <property type="term" value="P:DNA repair"/>
    <property type="evidence" value="ECO:0007669"/>
    <property type="project" value="TreeGrafter"/>
</dbReference>
<dbReference type="GO" id="GO:0032259">
    <property type="term" value="P:methylation"/>
    <property type="evidence" value="ECO:0007669"/>
    <property type="project" value="UniProtKB-KW"/>
</dbReference>
<dbReference type="PANTHER" id="PTHR45626:SF26">
    <property type="entry name" value="FAMILY HELICASE, PUTATIVE (AFU_ORTHOLOGUE AFUA_2G09120)-RELATED"/>
    <property type="match status" value="1"/>
</dbReference>
<sequence length="2408" mass="266017">MASRKRKAPRAAAAGRRSASQISDEESSLAPALFTRKQKRQRGETYATATGQGTESATADTDAGGSSSASTDGVEAGPSTGDGTGNPDNGTKRVLDTSLPPISNVREMMEDMVKRLDLTALEKSHFKLNVATVCSGTEAPIFALELIRDAFLAKGSGSVFDMQHLFSCEIEPYKQGFINRNLPPGTLIFRDVIEVAIEALTGEATTASGSKSAIPKEPLDILFAGCSCVDYSSLNTNKPSGRVPSLDRHLKQDSEKETEEGGINKGSAPVKLNEAFVNDLDAGLEELRTLQSGGESARTFFATIKLITVTRPKIVVLENVGGAPWDMYTDQIFPKTGYVAGTVSLDSKHFYLPQTRQRTYLVAIDATNIGVEAATAIVNKYKSNIEGCKRQASAPISAFLLPNDDPATVQARADMESRPLHNSDWSFSSLRHADARQNKNLRRDDNPVSMKNMRNGRVIFLVLPPHCWRGYWEGQVPRVIDLMDIIFATAHQKSIDLGYKIIMIDVSQNVDRNELYGATDLRARVESHLGIVGCITPSGMPVVTHLMRPITGAEALGLQGLPIGELVLSTETEAELRDLAGNAMTVPVVGAVTLALLDAVASETDGGPELLQRTQTVPSSRDLYLETPQDEMLEPGRANQITTCLAPLLAEVKNMVRRCYCRTRPSDILACRDCGVTACSACRGNPSHRFETKAATNLEFTPEEGKVRLSDMLPNALQLVIPPFVLNCALDSVKQPLYRSVAHKVLNEEGDHDYYFDEIKVTEVVTVCYKAANSIARLVLAPEGPCSWYIYVAPWHPQRADLLRVFDLDQPIARGQIGSGDISLPQWSVWAHGRIDLELGFTNARNNNIAPSSLSFAPEYQEVPTPSLQVWKKSVEAKVYGTYFHLPNCGTAGNRLHVNQSSAIPANSVFMMWDSGYLRDPNDDHFVWTDTTRRMEPHEYREILLHAQPTRTWEVDHDIHTPMSVFWPGYWSSPFDRVGNSGFSKSFPSQDLGQVHWGLAQTIQQASCHTDGQASVIHMPALATITAAFREFPGTAAQLLKINSCPTDDKFSIIPATRREPFLRAFAFLSNTLRRSTTPDALTLFPHLEGKWVTVCPCRDCSAAPPEITVYTKKEMKASKNNDLKLTKAIIEDPDEAALFERQYLDLPRAVAVAARFLQGSEGDVTMSMKLLFQPKTLASKCLAHLGQAHRNPARGRNAVNSDAVTSFTVELDYASTSMAGFAPFATFVQPCSEENTAGIDTTSEYELPDAAPPRMTERGHKLRLSQKEAVHWMLKRERAPLDFVKSEVEEEVVSALNLRVLGKAEWTNHFPFSSRGGVIAHEIGYGKTVVTLALIDHMRNFDKKESIDERREKVDAAWTEELSSPLEPAEEGVLPDVNHPAPSFFCHLSATLVVVPRHITSQWCNETRKFLGLASPKLIVINSTPDFYGKYTLGQLEKAEIIIVSSAVFGPAFMMRLQVVSGRGEEYPGGLSGRTLEAWYRGALKNHRILTSHYLAGRDADRFDDELMEAIHGEILPGLIKKQQADVDALVEKQVPEIDRQHYKKMGKRAGGPAGATDVGEDEDDAGQNKKQRGARKGKNAKDEVKGSWAISWLHNCSFARIVWDECSRYEDGPIGLFVANAVANSKWLISGTPKLFSLEEVCKIAAAFGIHVARPEPRMMPGLPAVTRGLKLEPMSKSEQFHVYSSVTKSAALAHHRHDRAGMFVGVHLRGNPLDPEINIEFREHILPVEMSTSDAVRYHLINQEVLDAGSDYTALPPHAREVVTLKGSDLFGMDGSAAATMLLGVLACGLGQPHALTRADDFVSRSAKLSDQMKLLWDKMLWLRRWILLLKPKQPKQSGEDPVENTLKRVETLCAHMSHALSGAGSFEEFGGAEMYQREATVVAGLQITEGQVGANARPNINSIRAQVGEHFRRDWANTYDMEKALNTWVDFFKVDSEDLDCLAEKQLLLLAKDICWLKYKVNADAAPFNGGRKDLPLLRTTIAASSQTGPRTITRTIPTGIAALAEGDMRYLSGLNEAQLREFLRVCIEARPEPPTWERAKRDFKLPDHQSKSPKTFLQECLTGHNVKFTTAHSIDNLKERLWRHEKGLGVPELYRDGRAPPDKYRDLEGATSCSGSEVAQVLATNEELKRTMVHLAKTVEDLRATRLEANFLPGYTSLAGAVDKDRAVREKTCSSCSQPLTLASESFLVVGCGHFLCSRCKSAGKFYCPVLDCQAFIHKRPVLQCSQIPPLPEGEPRAKANSVAELIKNGIPSEDFVLVFAQYRPVIEALAVAFEGAELQFLNLAATKDDAISSKLEEFKAGKAGQVLLLDMDSETSAGSNLTIANHVIFANPYVHRDQEHQARTVRQARGRCIRTPQAKEVQVYHFLARGTIEEQMLRKYSKDSPAVEAFFADFTRPWWLEE</sequence>